<evidence type="ECO:0000313" key="2">
    <source>
        <dbReference type="Proteomes" id="UP000267096"/>
    </source>
</evidence>
<accession>A0A0M3J325</accession>
<name>A0A0M3J325_ANISI</name>
<reference evidence="3" key="1">
    <citation type="submission" date="2017-02" db="UniProtKB">
        <authorList>
            <consortium name="WormBaseParasite"/>
        </authorList>
    </citation>
    <scope>IDENTIFICATION</scope>
</reference>
<gene>
    <name evidence="1" type="ORF">ASIM_LOCUS1808</name>
</gene>
<reference evidence="1 2" key="2">
    <citation type="submission" date="2018-11" db="EMBL/GenBank/DDBJ databases">
        <authorList>
            <consortium name="Pathogen Informatics"/>
        </authorList>
    </citation>
    <scope>NUCLEOTIDE SEQUENCE [LARGE SCALE GENOMIC DNA]</scope>
</reference>
<protein>
    <submittedName>
        <fullName evidence="3">RING-type E3 ubiquitin transferase</fullName>
    </submittedName>
</protein>
<dbReference type="WBParaSite" id="ASIM_0000193701-mRNA-1">
    <property type="protein sequence ID" value="ASIM_0000193701-mRNA-1"/>
    <property type="gene ID" value="ASIM_0000193701"/>
</dbReference>
<dbReference type="Proteomes" id="UP000267096">
    <property type="component" value="Unassembled WGS sequence"/>
</dbReference>
<evidence type="ECO:0000313" key="1">
    <source>
        <dbReference type="EMBL" id="VDK19283.1"/>
    </source>
</evidence>
<keyword evidence="2" id="KW-1185">Reference proteome</keyword>
<proteinExistence type="predicted"/>
<dbReference type="AlphaFoldDB" id="A0A0M3J325"/>
<sequence>MHANFSWRDTDREEACLPVQLLLTPLFADGWREQNGSKSLRTLLSEAGLLTEYVKRENGVNDELTNRLERICEEYAGSNGKEIKSMIKGYCTMHCFLDPFSGLTQRSIQ</sequence>
<organism evidence="3">
    <name type="scientific">Anisakis simplex</name>
    <name type="common">Herring worm</name>
    <dbReference type="NCBI Taxonomy" id="6269"/>
    <lineage>
        <taxon>Eukaryota</taxon>
        <taxon>Metazoa</taxon>
        <taxon>Ecdysozoa</taxon>
        <taxon>Nematoda</taxon>
        <taxon>Chromadorea</taxon>
        <taxon>Rhabditida</taxon>
        <taxon>Spirurina</taxon>
        <taxon>Ascaridomorpha</taxon>
        <taxon>Ascaridoidea</taxon>
        <taxon>Anisakidae</taxon>
        <taxon>Anisakis</taxon>
        <taxon>Anisakis simplex complex</taxon>
    </lineage>
</organism>
<dbReference type="EMBL" id="UYRR01002124">
    <property type="protein sequence ID" value="VDK19283.1"/>
    <property type="molecule type" value="Genomic_DNA"/>
</dbReference>
<evidence type="ECO:0000313" key="3">
    <source>
        <dbReference type="WBParaSite" id="ASIM_0000193701-mRNA-1"/>
    </source>
</evidence>